<evidence type="ECO:0000256" key="1">
    <source>
        <dbReference type="SAM" id="MobiDB-lite"/>
    </source>
</evidence>
<dbReference type="Proteomes" id="UP001063166">
    <property type="component" value="Unassembled WGS sequence"/>
</dbReference>
<evidence type="ECO:0000313" key="2">
    <source>
        <dbReference type="EMBL" id="GLB43076.1"/>
    </source>
</evidence>
<keyword evidence="3" id="KW-1185">Reference proteome</keyword>
<dbReference type="AlphaFoldDB" id="A0A9P3UUE0"/>
<feature type="compositionally biased region" description="Low complexity" evidence="1">
    <location>
        <begin position="219"/>
        <end position="241"/>
    </location>
</feature>
<name>A0A9P3UUE0_LYOSH</name>
<sequence length="402" mass="43930">MFADQYRSFLTPNQDSFAPQPETPQGFPEEAARAQDAHRALLELPQLLYNQAGPSALVVAPVGNWSPRGPSLDVPRSALPLNAPPQNFPNFPTAFPTSTVAPVALAVSNNFATHNTIIPTSAVSPADLWLHQPHDTFIPKPLLTITPADVLAYHLSRDQNSSIAPAAPANYLPPANYPVAPFPIHAPIPVPFIHPPMPPSPDSAAHAELFTPIPLSIGSPASSETSSGSSAASSSTSSSSSRTRKYTPEFYPANRFTEEAQKSGVYCARIFRCKWGACGAQIELEGHSEAQHTQFCRTIQKHIEEHAEPCEESGRRVCYWDGPGACTTQARFGTPRAMERHIKTHLEDWCVFCQGCDETRSRASQLPPHQRQCRGYQAKQAAGRLTTSTMRRRKGVVKKRKV</sequence>
<comment type="caution">
    <text evidence="2">The sequence shown here is derived from an EMBL/GenBank/DDBJ whole genome shotgun (WGS) entry which is preliminary data.</text>
</comment>
<gene>
    <name evidence="2" type="ORF">LshimejAT787_1205250</name>
</gene>
<proteinExistence type="predicted"/>
<evidence type="ECO:0000313" key="3">
    <source>
        <dbReference type="Proteomes" id="UP001063166"/>
    </source>
</evidence>
<reference evidence="2" key="1">
    <citation type="submission" date="2022-07" db="EMBL/GenBank/DDBJ databases">
        <title>The genome of Lyophyllum shimeji provides insight into the initial evolution of ectomycorrhizal fungal genome.</title>
        <authorList>
            <person name="Kobayashi Y."/>
            <person name="Shibata T."/>
            <person name="Hirakawa H."/>
            <person name="Shigenobu S."/>
            <person name="Nishiyama T."/>
            <person name="Yamada A."/>
            <person name="Hasebe M."/>
            <person name="Kawaguchi M."/>
        </authorList>
    </citation>
    <scope>NUCLEOTIDE SEQUENCE</scope>
    <source>
        <strain evidence="2">AT787</strain>
    </source>
</reference>
<dbReference type="EMBL" id="BRPK01000012">
    <property type="protein sequence ID" value="GLB43076.1"/>
    <property type="molecule type" value="Genomic_DNA"/>
</dbReference>
<organism evidence="2 3">
    <name type="scientific">Lyophyllum shimeji</name>
    <name type="common">Hon-shimeji</name>
    <name type="synonym">Tricholoma shimeji</name>
    <dbReference type="NCBI Taxonomy" id="47721"/>
    <lineage>
        <taxon>Eukaryota</taxon>
        <taxon>Fungi</taxon>
        <taxon>Dikarya</taxon>
        <taxon>Basidiomycota</taxon>
        <taxon>Agaricomycotina</taxon>
        <taxon>Agaricomycetes</taxon>
        <taxon>Agaricomycetidae</taxon>
        <taxon>Agaricales</taxon>
        <taxon>Tricholomatineae</taxon>
        <taxon>Lyophyllaceae</taxon>
        <taxon>Lyophyllum</taxon>
    </lineage>
</organism>
<feature type="region of interest" description="Disordered" evidence="1">
    <location>
        <begin position="219"/>
        <end position="245"/>
    </location>
</feature>
<protein>
    <recommendedName>
        <fullName evidence="4">C2H2-type domain-containing protein</fullName>
    </recommendedName>
</protein>
<accession>A0A9P3UUE0</accession>
<evidence type="ECO:0008006" key="4">
    <source>
        <dbReference type="Google" id="ProtNLM"/>
    </source>
</evidence>